<evidence type="ECO:0000313" key="3">
    <source>
        <dbReference type="EMBL" id="RMY40659.1"/>
    </source>
</evidence>
<feature type="region of interest" description="Disordered" evidence="2">
    <location>
        <begin position="790"/>
        <end position="826"/>
    </location>
</feature>
<dbReference type="EMBL" id="QWIN01001465">
    <property type="protein sequence ID" value="RMY40659.1"/>
    <property type="molecule type" value="Genomic_DNA"/>
</dbReference>
<proteinExistence type="predicted"/>
<feature type="compositionally biased region" description="Low complexity" evidence="2">
    <location>
        <begin position="610"/>
        <end position="641"/>
    </location>
</feature>
<feature type="compositionally biased region" description="Polar residues" evidence="2">
    <location>
        <begin position="656"/>
        <end position="668"/>
    </location>
</feature>
<evidence type="ECO:0000256" key="2">
    <source>
        <dbReference type="SAM" id="MobiDB-lite"/>
    </source>
</evidence>
<dbReference type="Proteomes" id="UP000270230">
    <property type="component" value="Unassembled WGS sequence"/>
</dbReference>
<organism evidence="3 4">
    <name type="scientific">Hortaea werneckii</name>
    <name type="common">Black yeast</name>
    <name type="synonym">Cladosporium werneckii</name>
    <dbReference type="NCBI Taxonomy" id="91943"/>
    <lineage>
        <taxon>Eukaryota</taxon>
        <taxon>Fungi</taxon>
        <taxon>Dikarya</taxon>
        <taxon>Ascomycota</taxon>
        <taxon>Pezizomycotina</taxon>
        <taxon>Dothideomycetes</taxon>
        <taxon>Dothideomycetidae</taxon>
        <taxon>Mycosphaerellales</taxon>
        <taxon>Teratosphaeriaceae</taxon>
        <taxon>Hortaea</taxon>
    </lineage>
</organism>
<dbReference type="AlphaFoldDB" id="A0A3M7BLL9"/>
<feature type="compositionally biased region" description="Low complexity" evidence="2">
    <location>
        <begin position="704"/>
        <end position="717"/>
    </location>
</feature>
<protein>
    <submittedName>
        <fullName evidence="3">Uncharacterized protein</fullName>
    </submittedName>
</protein>
<feature type="coiled-coil region" evidence="1">
    <location>
        <begin position="433"/>
        <end position="460"/>
    </location>
</feature>
<dbReference type="OrthoDB" id="3260408at2759"/>
<feature type="compositionally biased region" description="Low complexity" evidence="2">
    <location>
        <begin position="743"/>
        <end position="759"/>
    </location>
</feature>
<feature type="region of interest" description="Disordered" evidence="2">
    <location>
        <begin position="594"/>
        <end position="776"/>
    </location>
</feature>
<dbReference type="VEuPathDB" id="FungiDB:BTJ68_07066"/>
<reference evidence="3 4" key="1">
    <citation type="journal article" date="2018" name="BMC Genomics">
        <title>Genomic evidence for intraspecific hybridization in a clonal and extremely halotolerant yeast.</title>
        <authorList>
            <person name="Gostincar C."/>
            <person name="Stajich J.E."/>
            <person name="Zupancic J."/>
            <person name="Zalar P."/>
            <person name="Gunde-Cimerman N."/>
        </authorList>
    </citation>
    <scope>NUCLEOTIDE SEQUENCE [LARGE SCALE GENOMIC DNA]</scope>
    <source>
        <strain evidence="3 4">EXF-151</strain>
    </source>
</reference>
<feature type="compositionally biased region" description="Low complexity" evidence="2">
    <location>
        <begin position="790"/>
        <end position="824"/>
    </location>
</feature>
<feature type="non-terminal residue" evidence="3">
    <location>
        <position position="1092"/>
    </location>
</feature>
<comment type="caution">
    <text evidence="3">The sequence shown here is derived from an EMBL/GenBank/DDBJ whole genome shotgun (WGS) entry which is preliminary data.</text>
</comment>
<dbReference type="PANTHER" id="PTHR23242:SF9">
    <property type="entry name" value="TRANSCRIPTION FACTOR HOXA13"/>
    <property type="match status" value="1"/>
</dbReference>
<dbReference type="PANTHER" id="PTHR23242">
    <property type="entry name" value="TRANSCRIPTION FACTOR HOXA13"/>
    <property type="match status" value="1"/>
</dbReference>
<keyword evidence="1" id="KW-0175">Coiled coil</keyword>
<feature type="region of interest" description="Disordered" evidence="2">
    <location>
        <begin position="1"/>
        <end position="44"/>
    </location>
</feature>
<sequence>MAAGQTNGRAKGPKSGSMDARTKSSGNTRASRSSGRRRGDRKQTWMGWATSKSLKLGVWYLIITLLFRCPNTLEEVDADSPAVCKPYFQAKTFVAPYAQPYYDQYAAPYVQIAQPYFDQAHQHAYKPALAAYKRHGAPRVAEAQKQALVQWEKTVKPQLEVVRQQAGKQYDATLAPHVKKVQDVIQPYYNSVSQSASDIWVLELQPVYRHTMPYAQKFYTEGQTFVVNTAWPQAQYAGSAAWSMWARQIWPRVRVLYGENVEPQLMRITERLGRYKDGRKLQAEIKSMEVESSMSEASSSATVASSSISSVVAEPSQKASSSASTTTSSTVPEPSENPVEQFRSDLKSWEGLCSRAVDEGADDLKERIKEITDHQISSQVEGTGAALVVQLEETAEAAISSVKAGILSTVGGLPEDPEQETQGEATEKIVGSIRSAGQNVKRAAQAVRQWEQQYSTMNSELVDKALQSTLETIDHIRDLRLTEIGRKYSDKGLPHKEWSRYNDLKKATQAWRDDVTEVTNKNENLARAKEAAEEIGSKAMGVAEEVAKELGRLKDVAKWKVAAQDSTDDFSSKAMPPVVDKARDKVAEKVEEASEAVFGTSESAKENVETASSSASRAATRAAESAESAKSQAAASVKVAANDARDAVRQSPLKESVQSASEAASNRGSKASESIKKSSSKLDDNAKKALTDASETLVESEIPSVSSTGSSLSSKASNQVSESLGPKAASILAAGKAQKDAASEGAAEASSKASESADSVAEEATADWESVKSAASEKVSSLSDDASLAAEDVVSKASQTSSSLSDIASSSVASASSGATDSVSTGLDPVAESLSAAAHESNMADDVSSSLSSVYSTIAEAVSETATQANSKVFAGAMAQVLVEAREPILDVSVEDEDDETVGEKINSATEAAADQAERAKDAVQHAIENRSSSKGAVESVSSVASEQYESAVSAASKALHGTQKGAIENGEEAAKSVYKDAVHAASQAIYGTPTTAAGISSVNSAISSLNTQVSSATAGAAAQASSRYSAAISQASKHYDDAKSRVSIQVSGTPEPVHKQMFSSVEQAYSDSVAAASQRLEDAVEGIQGAL</sequence>
<gene>
    <name evidence="3" type="ORF">D0865_12499</name>
</gene>
<name>A0A3M7BLL9_HORWE</name>
<accession>A0A3M7BLL9</accession>
<evidence type="ECO:0000313" key="4">
    <source>
        <dbReference type="Proteomes" id="UP000270230"/>
    </source>
</evidence>
<feature type="compositionally biased region" description="Low complexity" evidence="2">
    <location>
        <begin position="314"/>
        <end position="330"/>
    </location>
</feature>
<feature type="region of interest" description="Disordered" evidence="2">
    <location>
        <begin position="314"/>
        <end position="342"/>
    </location>
</feature>
<feature type="compositionally biased region" description="Low complexity" evidence="2">
    <location>
        <begin position="24"/>
        <end position="33"/>
    </location>
</feature>
<feature type="compositionally biased region" description="Basic and acidic residues" evidence="2">
    <location>
        <begin position="673"/>
        <end position="690"/>
    </location>
</feature>
<evidence type="ECO:0000256" key="1">
    <source>
        <dbReference type="SAM" id="Coils"/>
    </source>
</evidence>